<comment type="caution">
    <text evidence="2">The sequence shown here is derived from an EMBL/GenBank/DDBJ whole genome shotgun (WGS) entry which is preliminary data.</text>
</comment>
<accession>A0A2T0TJP1</accession>
<name>A0A2T0TJP1_9PSEU</name>
<gene>
    <name evidence="2" type="ORF">CLV43_10199</name>
</gene>
<evidence type="ECO:0000256" key="1">
    <source>
        <dbReference type="SAM" id="MobiDB-lite"/>
    </source>
</evidence>
<organism evidence="2 3">
    <name type="scientific">Umezawaea tangerina</name>
    <dbReference type="NCBI Taxonomy" id="84725"/>
    <lineage>
        <taxon>Bacteria</taxon>
        <taxon>Bacillati</taxon>
        <taxon>Actinomycetota</taxon>
        <taxon>Actinomycetes</taxon>
        <taxon>Pseudonocardiales</taxon>
        <taxon>Pseudonocardiaceae</taxon>
        <taxon>Umezawaea</taxon>
    </lineage>
</organism>
<dbReference type="AlphaFoldDB" id="A0A2T0TJP1"/>
<evidence type="ECO:0000313" key="2">
    <source>
        <dbReference type="EMBL" id="PRY45839.1"/>
    </source>
</evidence>
<proteinExistence type="predicted"/>
<feature type="compositionally biased region" description="Basic and acidic residues" evidence="1">
    <location>
        <begin position="198"/>
        <end position="208"/>
    </location>
</feature>
<keyword evidence="3" id="KW-1185">Reference proteome</keyword>
<dbReference type="Proteomes" id="UP000239494">
    <property type="component" value="Unassembled WGS sequence"/>
</dbReference>
<feature type="region of interest" description="Disordered" evidence="1">
    <location>
        <begin position="181"/>
        <end position="219"/>
    </location>
</feature>
<protein>
    <submittedName>
        <fullName evidence="2">Uncharacterized protein</fullName>
    </submittedName>
</protein>
<evidence type="ECO:0000313" key="3">
    <source>
        <dbReference type="Proteomes" id="UP000239494"/>
    </source>
</evidence>
<dbReference type="EMBL" id="PVTF01000001">
    <property type="protein sequence ID" value="PRY45839.1"/>
    <property type="molecule type" value="Genomic_DNA"/>
</dbReference>
<reference evidence="2 3" key="1">
    <citation type="submission" date="2018-03" db="EMBL/GenBank/DDBJ databases">
        <title>Genomic Encyclopedia of Archaeal and Bacterial Type Strains, Phase II (KMG-II): from individual species to whole genera.</title>
        <authorList>
            <person name="Goeker M."/>
        </authorList>
    </citation>
    <scope>NUCLEOTIDE SEQUENCE [LARGE SCALE GENOMIC DNA]</scope>
    <source>
        <strain evidence="2 3">DSM 44720</strain>
    </source>
</reference>
<sequence>MSAVDERAGMGARRVRRALGRALLVLGGAAAGTAAAWVLSTATAAAEAPESDVVTAVSAGASQHQFDEVLPARMNTAVDPVVAPATQTVAGIDQALRAEQEKARAATTPKLEEVADQLRGGFDEVGSWFEPRWAEVLDPSALLPVGKTASAVSQVSPTTSDVVAPATVGTPVVEAPATHHSRFGDQWAQQPVPPRTAQGDESRPDFPGDRSPVPFAPFAPPVNTPVHCSCGGDGSGSAGSQNSASQAAFVNAYNSAVARALKPTTERISVLPGKQPGSTPD</sequence>